<name>A0A0G9HGL1_9GAMM</name>
<dbReference type="OrthoDB" id="338237at2"/>
<dbReference type="KEGG" id="lrz:BJI69_09600"/>
<dbReference type="PATRIC" id="fig|1440763.5.peg.2245"/>
<proteinExistence type="predicted"/>
<dbReference type="Gene3D" id="1.20.120.450">
    <property type="entry name" value="dinb family like domain"/>
    <property type="match status" value="1"/>
</dbReference>
<dbReference type="PANTHER" id="PTHR36922">
    <property type="entry name" value="BLL2446 PROTEIN"/>
    <property type="match status" value="1"/>
</dbReference>
<protein>
    <submittedName>
        <fullName evidence="1">Uncharacterized protein</fullName>
    </submittedName>
</protein>
<dbReference type="Pfam" id="PF09351">
    <property type="entry name" value="DUF1993"/>
    <property type="match status" value="1"/>
</dbReference>
<evidence type="ECO:0000313" key="2">
    <source>
        <dbReference type="Proteomes" id="UP000182987"/>
    </source>
</evidence>
<gene>
    <name evidence="1" type="ORF">BJI69_09600</name>
</gene>
<evidence type="ECO:0000313" key="1">
    <source>
        <dbReference type="EMBL" id="APG04123.1"/>
    </source>
</evidence>
<dbReference type="Proteomes" id="UP000182987">
    <property type="component" value="Chromosome"/>
</dbReference>
<dbReference type="InterPro" id="IPR034660">
    <property type="entry name" value="DinB/YfiT-like"/>
</dbReference>
<dbReference type="PANTHER" id="PTHR36922:SF1">
    <property type="entry name" value="DUF1993 DOMAIN-CONTAINING PROTEIN"/>
    <property type="match status" value="1"/>
</dbReference>
<dbReference type="SUPFAM" id="SSF109854">
    <property type="entry name" value="DinB/YfiT-like putative metalloenzymes"/>
    <property type="match status" value="1"/>
</dbReference>
<reference evidence="2" key="1">
    <citation type="submission" date="2016-09" db="EMBL/GenBank/DDBJ databases">
        <authorList>
            <person name="Lysoe E."/>
        </authorList>
    </citation>
    <scope>NUCLEOTIDE SEQUENCE [LARGE SCALE GENOMIC DNA]</scope>
    <source>
        <strain evidence="2">LJ96T</strain>
    </source>
</reference>
<accession>A0A0G9HGL1</accession>
<dbReference type="InterPro" id="IPR018531">
    <property type="entry name" value="DUF1993"/>
</dbReference>
<keyword evidence="2" id="KW-1185">Reference proteome</keyword>
<dbReference type="RefSeq" id="WP_046967953.1">
    <property type="nucleotide sequence ID" value="NZ_CP017480.1"/>
</dbReference>
<sequence>MTLSAYDASVPVFVRGFRVLTELLDKAEAQADGSRLIEARLAPDMLTLAGQVQRASDTAKFAIARIGEVQPPSFEDNETTFADLRKRIDSTVAWLESVDRAVIEAGEARPLSRKFKDTEHSFTAASYLLTFAIPNFFFHVTTAYDILRHNGVAIGKLDYLGFNA</sequence>
<organism evidence="1 2">
    <name type="scientific">Luteibacter rhizovicinus DSM 16549</name>
    <dbReference type="NCBI Taxonomy" id="1440763"/>
    <lineage>
        <taxon>Bacteria</taxon>
        <taxon>Pseudomonadati</taxon>
        <taxon>Pseudomonadota</taxon>
        <taxon>Gammaproteobacteria</taxon>
        <taxon>Lysobacterales</taxon>
        <taxon>Rhodanobacteraceae</taxon>
        <taxon>Luteibacter</taxon>
    </lineage>
</organism>
<dbReference type="STRING" id="1440763.BJI69_09600"/>
<dbReference type="AlphaFoldDB" id="A0A0G9HGL1"/>
<dbReference type="EMBL" id="CP017480">
    <property type="protein sequence ID" value="APG04123.1"/>
    <property type="molecule type" value="Genomic_DNA"/>
</dbReference>